<sequence>MLNVVAFPFWIVYTTLLSQKGWVSLAGQTPILVYVIGISIGTMAGLWVFVRAGRPLRYLLITQQHRFDRFMGLLFVGLSVFQSVSLIRYVT</sequence>
<organism evidence="2 3">
    <name type="scientific">Nibrella viscosa</name>
    <dbReference type="NCBI Taxonomy" id="1084524"/>
    <lineage>
        <taxon>Bacteria</taxon>
        <taxon>Pseudomonadati</taxon>
        <taxon>Bacteroidota</taxon>
        <taxon>Cytophagia</taxon>
        <taxon>Cytophagales</taxon>
        <taxon>Spirosomataceae</taxon>
        <taxon>Nibrella</taxon>
    </lineage>
</organism>
<accession>A0ABP8KTG4</accession>
<reference evidence="3" key="1">
    <citation type="journal article" date="2019" name="Int. J. Syst. Evol. Microbiol.">
        <title>The Global Catalogue of Microorganisms (GCM) 10K type strain sequencing project: providing services to taxonomists for standard genome sequencing and annotation.</title>
        <authorList>
            <consortium name="The Broad Institute Genomics Platform"/>
            <consortium name="The Broad Institute Genome Sequencing Center for Infectious Disease"/>
            <person name="Wu L."/>
            <person name="Ma J."/>
        </authorList>
    </citation>
    <scope>NUCLEOTIDE SEQUENCE [LARGE SCALE GENOMIC DNA]</scope>
    <source>
        <strain evidence="3">JCM 17925</strain>
    </source>
</reference>
<name>A0ABP8KTG4_9BACT</name>
<dbReference type="EMBL" id="BAABHB010000013">
    <property type="protein sequence ID" value="GAA4415769.1"/>
    <property type="molecule type" value="Genomic_DNA"/>
</dbReference>
<keyword evidence="1" id="KW-0472">Membrane</keyword>
<protein>
    <recommendedName>
        <fullName evidence="4">LysE type translocator</fullName>
    </recommendedName>
</protein>
<dbReference type="RefSeq" id="WP_345270459.1">
    <property type="nucleotide sequence ID" value="NZ_BAABHB010000013.1"/>
</dbReference>
<feature type="transmembrane region" description="Helical" evidence="1">
    <location>
        <begin position="70"/>
        <end position="90"/>
    </location>
</feature>
<feature type="transmembrane region" description="Helical" evidence="1">
    <location>
        <begin position="31"/>
        <end position="50"/>
    </location>
</feature>
<keyword evidence="3" id="KW-1185">Reference proteome</keyword>
<evidence type="ECO:0000313" key="2">
    <source>
        <dbReference type="EMBL" id="GAA4415769.1"/>
    </source>
</evidence>
<comment type="caution">
    <text evidence="2">The sequence shown here is derived from an EMBL/GenBank/DDBJ whole genome shotgun (WGS) entry which is preliminary data.</text>
</comment>
<keyword evidence="1" id="KW-0812">Transmembrane</keyword>
<evidence type="ECO:0000313" key="3">
    <source>
        <dbReference type="Proteomes" id="UP001500936"/>
    </source>
</evidence>
<evidence type="ECO:0008006" key="4">
    <source>
        <dbReference type="Google" id="ProtNLM"/>
    </source>
</evidence>
<evidence type="ECO:0000256" key="1">
    <source>
        <dbReference type="SAM" id="Phobius"/>
    </source>
</evidence>
<proteinExistence type="predicted"/>
<gene>
    <name evidence="2" type="ORF">GCM10023187_46560</name>
</gene>
<dbReference type="Proteomes" id="UP001500936">
    <property type="component" value="Unassembled WGS sequence"/>
</dbReference>
<keyword evidence="1" id="KW-1133">Transmembrane helix</keyword>